<dbReference type="Proteomes" id="UP000824533">
    <property type="component" value="Linkage Group LG23"/>
</dbReference>
<protein>
    <submittedName>
        <fullName evidence="1">Uncharacterized protein</fullName>
    </submittedName>
</protein>
<comment type="caution">
    <text evidence="1">The sequence shown here is derived from an EMBL/GenBank/DDBJ whole genome shotgun (WGS) entry which is preliminary data.</text>
</comment>
<proteinExistence type="predicted"/>
<gene>
    <name evidence="1" type="ORF">K1T71_012418</name>
</gene>
<evidence type="ECO:0000313" key="2">
    <source>
        <dbReference type="Proteomes" id="UP000824533"/>
    </source>
</evidence>
<organism evidence="1 2">
    <name type="scientific">Dendrolimus kikuchii</name>
    <dbReference type="NCBI Taxonomy" id="765133"/>
    <lineage>
        <taxon>Eukaryota</taxon>
        <taxon>Metazoa</taxon>
        <taxon>Ecdysozoa</taxon>
        <taxon>Arthropoda</taxon>
        <taxon>Hexapoda</taxon>
        <taxon>Insecta</taxon>
        <taxon>Pterygota</taxon>
        <taxon>Neoptera</taxon>
        <taxon>Endopterygota</taxon>
        <taxon>Lepidoptera</taxon>
        <taxon>Glossata</taxon>
        <taxon>Ditrysia</taxon>
        <taxon>Bombycoidea</taxon>
        <taxon>Lasiocampidae</taxon>
        <taxon>Dendrolimus</taxon>
    </lineage>
</organism>
<reference evidence="1 2" key="1">
    <citation type="journal article" date="2021" name="Front. Genet.">
        <title>Chromosome-Level Genome Assembly Reveals Significant Gene Expansion in the Toll and IMD Signaling Pathways of Dendrolimus kikuchii.</title>
        <authorList>
            <person name="Zhou J."/>
            <person name="Wu P."/>
            <person name="Xiong Z."/>
            <person name="Liu N."/>
            <person name="Zhao N."/>
            <person name="Ji M."/>
            <person name="Qiu Y."/>
            <person name="Yang B."/>
        </authorList>
    </citation>
    <scope>NUCLEOTIDE SEQUENCE [LARGE SCALE GENOMIC DNA]</scope>
    <source>
        <strain evidence="1">Ann1</strain>
    </source>
</reference>
<evidence type="ECO:0000313" key="1">
    <source>
        <dbReference type="EMBL" id="KAJ0171655.1"/>
    </source>
</evidence>
<keyword evidence="2" id="KW-1185">Reference proteome</keyword>
<accession>A0ACC1CJF7</accession>
<dbReference type="EMBL" id="CM034409">
    <property type="protein sequence ID" value="KAJ0171655.1"/>
    <property type="molecule type" value="Genomic_DNA"/>
</dbReference>
<name>A0ACC1CJF7_9NEOP</name>
<sequence>MNFVYIAQYCMRKISIIRAYYVIEVPEGDSMRAAKKPLRVYWNVPTMQCKSKKVPFENLFEKYGILQNKNDSFRGEKISILYDPGLFPAILKNDSSGTLKFRNGGVPQGGDLEEHLSSFRQELDKSIPNPDFSGLGIIDFESWRPVFRQNFGVLVPYKDTSYEIERKLHWWWPEQSKNFGVLVPYKDTSYEIERKLHWWWPEQWIKAEAKRRFEASAREFMQTTLSVAKQMRPNALWGYYAFPYCFNMAKNGLHEACADGVPNENDKLHWLWSESSALFPSIYSSRDLSTSQLAALVRGRMSEATRVSRRNSPVLPYFWFRYREGGYLSEVDLKSVLHTLYSSGATGFVIWGSSNDVNTKEKCNNLQNYLDKTLGPNIAKYTKANTIFRDEEYNVDDDLKDNSTTTENNSNVIELDPDFYWEPPKNYTYNIKENVEEEIRKKNTTLDNKISTDDTQHESVLISKIINSVNNNTNVIVEDQKENQINTDTSQSTAYLSKNSKKGYPITDHGIEGFVYTTRGPYLNDKSTSTAIAATSDYFSISLNTSTKVTHSSKFIDIESNITTEATTFRTESPNFDTSTDEKKTQANLDLVTKAESSKWLQETTETATESVTESVSESIQNYTAEYIKTVPIEDVTDSEVTNIHFFNHDTFLKDFNNIETTETSLDQTTDYKDSTNEFKDSSITKDFRDNKSTSTDLYTTDSTDCIDCTESSLKTDTDSLNSEESLEDSQSTVPNQVIGIVIRNIECCKYCVVIKCILFLLKNIIFKSLLVCF</sequence>